<comment type="caution">
    <text evidence="1">The sequence shown here is derived from an EMBL/GenBank/DDBJ whole genome shotgun (WGS) entry which is preliminary data.</text>
</comment>
<evidence type="ECO:0000313" key="2">
    <source>
        <dbReference type="Proteomes" id="UP001317259"/>
    </source>
</evidence>
<sequence>MPIVVPPAHPTRRGGLVFVACGWFGEHPFRPFAQHSTGDPIQGQVAEEGEDMPFGLGQVDEALSGGGPEAGGVVVARVLLEGRHVGVKGAVEVRVLDAVAAFGVAAFPPLPPPVRHFTSHDLTPFLAMRSMIRATTPPDGPGTHGEGSSLHRRSRLASTNGLFTVAC</sequence>
<organism evidence="1 2">
    <name type="scientific">Actinomadura luzonensis</name>
    <dbReference type="NCBI Taxonomy" id="2805427"/>
    <lineage>
        <taxon>Bacteria</taxon>
        <taxon>Bacillati</taxon>
        <taxon>Actinomycetota</taxon>
        <taxon>Actinomycetes</taxon>
        <taxon>Streptosporangiales</taxon>
        <taxon>Thermomonosporaceae</taxon>
        <taxon>Actinomadura</taxon>
    </lineage>
</organism>
<name>A0ABT0FNW0_9ACTN</name>
<gene>
    <name evidence="1" type="ORF">MF672_007810</name>
</gene>
<dbReference type="EMBL" id="JAKRKC020000001">
    <property type="protein sequence ID" value="MCK2213690.1"/>
    <property type="molecule type" value="Genomic_DNA"/>
</dbReference>
<proteinExistence type="predicted"/>
<protein>
    <submittedName>
        <fullName evidence="1">Uncharacterized protein</fullName>
    </submittedName>
</protein>
<keyword evidence="2" id="KW-1185">Reference proteome</keyword>
<evidence type="ECO:0000313" key="1">
    <source>
        <dbReference type="EMBL" id="MCK2213690.1"/>
    </source>
</evidence>
<dbReference type="RefSeq" id="WP_242371871.1">
    <property type="nucleotide sequence ID" value="NZ_JAKRKC020000001.1"/>
</dbReference>
<reference evidence="1 2" key="1">
    <citation type="submission" date="2022-04" db="EMBL/GenBank/DDBJ databases">
        <title>Genome draft of Actinomadura sp. ATCC 31491.</title>
        <authorList>
            <person name="Shi X."/>
            <person name="Du Y."/>
        </authorList>
    </citation>
    <scope>NUCLEOTIDE SEQUENCE [LARGE SCALE GENOMIC DNA]</scope>
    <source>
        <strain evidence="1 2">ATCC 31491</strain>
    </source>
</reference>
<accession>A0ABT0FNW0</accession>
<dbReference type="Proteomes" id="UP001317259">
    <property type="component" value="Unassembled WGS sequence"/>
</dbReference>